<evidence type="ECO:0000256" key="8">
    <source>
        <dbReference type="RuleBase" id="RU367011"/>
    </source>
</evidence>
<dbReference type="InterPro" id="IPR023561">
    <property type="entry name" value="Carbonic_anhydrase_a-class"/>
</dbReference>
<reference evidence="10" key="1">
    <citation type="submission" date="2020-04" db="EMBL/GenBank/DDBJ databases">
        <authorList>
            <person name="Neveu A P."/>
        </authorList>
    </citation>
    <scope>NUCLEOTIDE SEQUENCE</scope>
    <source>
        <tissue evidence="10">Whole embryo</tissue>
    </source>
</reference>
<evidence type="ECO:0000256" key="3">
    <source>
        <dbReference type="ARBA" id="ARBA00012925"/>
    </source>
</evidence>
<comment type="function">
    <text evidence="8">Reversible hydration of carbon dioxide.</text>
</comment>
<gene>
    <name evidence="10" type="primary">Ca2-001</name>
</gene>
<dbReference type="AlphaFoldDB" id="A0A6F9D7F1"/>
<dbReference type="InterPro" id="IPR018338">
    <property type="entry name" value="Carbonic_anhydrase_a-class_CS"/>
</dbReference>
<dbReference type="SMART" id="SM01057">
    <property type="entry name" value="Carb_anhydrase"/>
    <property type="match status" value="1"/>
</dbReference>
<dbReference type="GO" id="GO:0005737">
    <property type="term" value="C:cytoplasm"/>
    <property type="evidence" value="ECO:0007669"/>
    <property type="project" value="TreeGrafter"/>
</dbReference>
<organism evidence="10">
    <name type="scientific">Phallusia mammillata</name>
    <dbReference type="NCBI Taxonomy" id="59560"/>
    <lineage>
        <taxon>Eukaryota</taxon>
        <taxon>Metazoa</taxon>
        <taxon>Chordata</taxon>
        <taxon>Tunicata</taxon>
        <taxon>Ascidiacea</taxon>
        <taxon>Phlebobranchia</taxon>
        <taxon>Ascidiidae</taxon>
        <taxon>Phallusia</taxon>
    </lineage>
</organism>
<proteinExistence type="evidence at transcript level"/>
<keyword evidence="6 8" id="KW-0456">Lyase</keyword>
<dbReference type="EMBL" id="LR783522">
    <property type="protein sequence ID" value="CAB3227284.1"/>
    <property type="molecule type" value="mRNA"/>
</dbReference>
<dbReference type="InterPro" id="IPR001148">
    <property type="entry name" value="CA_dom"/>
</dbReference>
<dbReference type="PROSITE" id="PS51144">
    <property type="entry name" value="ALPHA_CA_2"/>
    <property type="match status" value="1"/>
</dbReference>
<comment type="catalytic activity">
    <reaction evidence="7 8">
        <text>hydrogencarbonate + H(+) = CO2 + H2O</text>
        <dbReference type="Rhea" id="RHEA:10748"/>
        <dbReference type="ChEBI" id="CHEBI:15377"/>
        <dbReference type="ChEBI" id="CHEBI:15378"/>
        <dbReference type="ChEBI" id="CHEBI:16526"/>
        <dbReference type="ChEBI" id="CHEBI:17544"/>
        <dbReference type="EC" id="4.2.1.1"/>
    </reaction>
</comment>
<sequence>MNCRHLLRVCGLSNACRARFASQTNTIKALYKKPHDWHQIYPIAAGKNQSPVDLIVQDSAICKQQAFPNLSLSYNPADIKSVANRNFSVTFMCEGSNSVISGGPLQNRHKLIQFHFHWGSKDDVGSEHTVNGKQYSAELHLVHMNEKYSEFPEALEHPDGLCVIGVFLQVGPNPNKAYDAIADAISKVKTEDTEHELTNGIDVTALLPQDKQYVNYNGSLTTPPLKECVQWINFIEPVNISKQHVRNNIYSIFYYILDKTLSTYFRLKLFAIFHAMQVMKNMNASWTIFDPSNPYITEHCIFANINNPKTDMQNTQECILVNYHFMKKCLL</sequence>
<evidence type="ECO:0000259" key="9">
    <source>
        <dbReference type="PROSITE" id="PS51144"/>
    </source>
</evidence>
<dbReference type="Pfam" id="PF00194">
    <property type="entry name" value="Carb_anhydrase"/>
    <property type="match status" value="1"/>
</dbReference>
<keyword evidence="5 8" id="KW-0862">Zinc</keyword>
<comment type="similarity">
    <text evidence="2 8">Belongs to the alpha-carbonic anhydrase family.</text>
</comment>
<evidence type="ECO:0000256" key="4">
    <source>
        <dbReference type="ARBA" id="ARBA00022723"/>
    </source>
</evidence>
<evidence type="ECO:0000256" key="5">
    <source>
        <dbReference type="ARBA" id="ARBA00022833"/>
    </source>
</evidence>
<evidence type="ECO:0000256" key="2">
    <source>
        <dbReference type="ARBA" id="ARBA00010718"/>
    </source>
</evidence>
<dbReference type="PROSITE" id="PS00162">
    <property type="entry name" value="ALPHA_CA_1"/>
    <property type="match status" value="1"/>
</dbReference>
<comment type="cofactor">
    <cofactor evidence="1 8">
        <name>Zn(2+)</name>
        <dbReference type="ChEBI" id="CHEBI:29105"/>
    </cofactor>
</comment>
<dbReference type="EC" id="4.2.1.1" evidence="3 8"/>
<accession>A0A6F9D7F1</accession>
<protein>
    <recommendedName>
        <fullName evidence="3 8">Carbonic anhydrase</fullName>
        <ecNumber evidence="3 8">4.2.1.1</ecNumber>
    </recommendedName>
</protein>
<name>A0A6F9D7F1_9ASCI</name>
<dbReference type="PANTHER" id="PTHR18952:SF141">
    <property type="entry name" value="CARBONIC ANHYDRASE"/>
    <property type="match status" value="1"/>
</dbReference>
<dbReference type="SUPFAM" id="SSF51069">
    <property type="entry name" value="Carbonic anhydrase"/>
    <property type="match status" value="1"/>
</dbReference>
<evidence type="ECO:0000313" key="10">
    <source>
        <dbReference type="EMBL" id="CAB3227284.1"/>
    </source>
</evidence>
<dbReference type="PANTHER" id="PTHR18952">
    <property type="entry name" value="CARBONIC ANHYDRASE"/>
    <property type="match status" value="1"/>
</dbReference>
<evidence type="ECO:0000256" key="6">
    <source>
        <dbReference type="ARBA" id="ARBA00023239"/>
    </source>
</evidence>
<feature type="domain" description="Alpha-carbonic anhydrase" evidence="9">
    <location>
        <begin position="27"/>
        <end position="288"/>
    </location>
</feature>
<evidence type="ECO:0000256" key="1">
    <source>
        <dbReference type="ARBA" id="ARBA00001947"/>
    </source>
</evidence>
<dbReference type="InterPro" id="IPR036398">
    <property type="entry name" value="CA_dom_sf"/>
</dbReference>
<evidence type="ECO:0000256" key="7">
    <source>
        <dbReference type="ARBA" id="ARBA00048348"/>
    </source>
</evidence>
<dbReference type="Gene3D" id="3.10.200.10">
    <property type="entry name" value="Alpha carbonic anhydrase"/>
    <property type="match status" value="1"/>
</dbReference>
<dbReference type="GO" id="GO:0008270">
    <property type="term" value="F:zinc ion binding"/>
    <property type="evidence" value="ECO:0007669"/>
    <property type="project" value="UniProtKB-UniRule"/>
</dbReference>
<dbReference type="GO" id="GO:0004089">
    <property type="term" value="F:carbonate dehydratase activity"/>
    <property type="evidence" value="ECO:0007669"/>
    <property type="project" value="UniProtKB-UniRule"/>
</dbReference>
<keyword evidence="4 8" id="KW-0479">Metal-binding</keyword>